<name>A0A4P2QHR5_SORCE</name>
<evidence type="ECO:0000313" key="3">
    <source>
        <dbReference type="EMBL" id="AUX29464.1"/>
    </source>
</evidence>
<feature type="compositionally biased region" description="Pro residues" evidence="1">
    <location>
        <begin position="477"/>
        <end position="490"/>
    </location>
</feature>
<organism evidence="3 4">
    <name type="scientific">Sorangium cellulosum</name>
    <name type="common">Polyangium cellulosum</name>
    <dbReference type="NCBI Taxonomy" id="56"/>
    <lineage>
        <taxon>Bacteria</taxon>
        <taxon>Pseudomonadati</taxon>
        <taxon>Myxococcota</taxon>
        <taxon>Polyangia</taxon>
        <taxon>Polyangiales</taxon>
        <taxon>Polyangiaceae</taxon>
        <taxon>Sorangium</taxon>
    </lineage>
</organism>
<dbReference type="AlphaFoldDB" id="A0A4P2QHR5"/>
<feature type="region of interest" description="Disordered" evidence="1">
    <location>
        <begin position="147"/>
        <end position="180"/>
    </location>
</feature>
<accession>A0A4P2QHR5</accession>
<dbReference type="Proteomes" id="UP000295497">
    <property type="component" value="Chromosome"/>
</dbReference>
<dbReference type="RefSeq" id="WP_129573627.1">
    <property type="nucleotide sequence ID" value="NZ_CP012672.1"/>
</dbReference>
<evidence type="ECO:0000313" key="4">
    <source>
        <dbReference type="Proteomes" id="UP000295497"/>
    </source>
</evidence>
<evidence type="ECO:0000259" key="2">
    <source>
        <dbReference type="Pfam" id="PF09937"/>
    </source>
</evidence>
<feature type="domain" description="DUF2169" evidence="2">
    <location>
        <begin position="24"/>
        <end position="301"/>
    </location>
</feature>
<reference evidence="3 4" key="1">
    <citation type="submission" date="2015-09" db="EMBL/GenBank/DDBJ databases">
        <title>Sorangium comparison.</title>
        <authorList>
            <person name="Zaburannyi N."/>
            <person name="Bunk B."/>
            <person name="Overmann J."/>
            <person name="Mueller R."/>
        </authorList>
    </citation>
    <scope>NUCLEOTIDE SEQUENCE [LARGE SCALE GENOMIC DNA]</scope>
    <source>
        <strain evidence="3 4">So ce836</strain>
    </source>
</reference>
<gene>
    <name evidence="3" type="ORF">SOCE836_015540</name>
</gene>
<proteinExistence type="predicted"/>
<dbReference type="InterPro" id="IPR018683">
    <property type="entry name" value="DUF2169"/>
</dbReference>
<protein>
    <recommendedName>
        <fullName evidence="2">DUF2169 domain-containing protein</fullName>
    </recommendedName>
</protein>
<feature type="compositionally biased region" description="Pro residues" evidence="1">
    <location>
        <begin position="525"/>
        <end position="544"/>
    </location>
</feature>
<evidence type="ECO:0000256" key="1">
    <source>
        <dbReference type="SAM" id="MobiDB-lite"/>
    </source>
</evidence>
<sequence>MRVSSTCPLRVASLVWRPRPEAFALTVVCKATFALEPGRSRLAPAQEAPWEADVPWGDDPRASLWAASDLAPFKRRVDVLVVGHAHAPRGEPSASLVARLAIGAIDKRIEVHGQRAWTPGGQITAAAPFARASLRWERAARGPDGWNPVGIPANAAPDARGLRPAPSLLPPGAELRGPAEPLPPAGFGPIAPSWPERAARLRRHAATFGHDAWAERPLPEDIDPGYFNAAPPDQQLDQLPAGERLILEHLHPQHPELATALEGVIPRAALLRGGAAPQEMRLRCDTLWIDADRGICTLTWRGAVPLRHAAEDVTAVVTAERPEAEAELAETLMPAIAAFAPERDDAGAPAPGAVGGALPAAMVTTLVPDLRAAGFSNALPFVSPSGLPFAPAAQGGAGEGSGAPARPPGAAPSDRSSAPLPPAPAEPRPRAAAGALDEGTDTLVPRTLTPGTLTSGLVPVPAEPLPFQTGRVAATPVPDPGIAPPPPPPILGQRLPSSLPPPAAAQANAPPPSAPPSSATEPAKEPPSPLAAPAPAPAPAPEPAVRPEDVPVERFAAISAEIAERRAPRPEVLRAHGLGERAWDAVERRFRALLDKDARAGGRLRAAHDAAYVAAVETFRGPIALEEYARIAVGLERGAAGEVLDALAIQRAALMPIVRVWTKKAAGHMALSAELMALLEKLRAE</sequence>
<dbReference type="Pfam" id="PF09937">
    <property type="entry name" value="DUF2169"/>
    <property type="match status" value="1"/>
</dbReference>
<dbReference type="EMBL" id="CP012672">
    <property type="protein sequence ID" value="AUX29464.1"/>
    <property type="molecule type" value="Genomic_DNA"/>
</dbReference>
<feature type="compositionally biased region" description="Pro residues" evidence="1">
    <location>
        <begin position="498"/>
        <end position="515"/>
    </location>
</feature>
<feature type="region of interest" description="Disordered" evidence="1">
    <location>
        <begin position="392"/>
        <end position="546"/>
    </location>
</feature>